<evidence type="ECO:0000313" key="2">
    <source>
        <dbReference type="Proteomes" id="UP000494040"/>
    </source>
</evidence>
<dbReference type="EnsemblMetazoa" id="XM_014405830.2">
    <property type="protein sequence ID" value="XP_014261316.1"/>
    <property type="gene ID" value="LOC106673647"/>
</dbReference>
<dbReference type="AlphaFoldDB" id="A0A8I6SPH3"/>
<evidence type="ECO:0000313" key="1">
    <source>
        <dbReference type="EnsemblMetazoa" id="XP_014261316.1"/>
    </source>
</evidence>
<name>A0A8I6SPH3_CIMLE</name>
<accession>A0A8I6SPH3</accession>
<protein>
    <recommendedName>
        <fullName evidence="3">ER-bound oxygenase mpaB/mpaB'/Rubber oxygenase catalytic domain-containing protein</fullName>
    </recommendedName>
</protein>
<dbReference type="OMA" id="KSQQCPY"/>
<dbReference type="KEGG" id="clec:106673647"/>
<dbReference type="PANTHER" id="PTHR37159:SF1">
    <property type="entry name" value="GH11867P"/>
    <property type="match status" value="1"/>
</dbReference>
<evidence type="ECO:0008006" key="3">
    <source>
        <dbReference type="Google" id="ProtNLM"/>
    </source>
</evidence>
<reference evidence="1" key="1">
    <citation type="submission" date="2022-01" db="UniProtKB">
        <authorList>
            <consortium name="EnsemblMetazoa"/>
        </authorList>
    </citation>
    <scope>IDENTIFICATION</scope>
</reference>
<dbReference type="RefSeq" id="XP_014261316.1">
    <property type="nucleotide sequence ID" value="XM_014405830.2"/>
</dbReference>
<dbReference type="GeneID" id="106673647"/>
<dbReference type="OrthoDB" id="6361347at2759"/>
<dbReference type="Proteomes" id="UP000494040">
    <property type="component" value="Unassembled WGS sequence"/>
</dbReference>
<organism evidence="1 2">
    <name type="scientific">Cimex lectularius</name>
    <name type="common">Bed bug</name>
    <name type="synonym">Acanthia lectularia</name>
    <dbReference type="NCBI Taxonomy" id="79782"/>
    <lineage>
        <taxon>Eukaryota</taxon>
        <taxon>Metazoa</taxon>
        <taxon>Ecdysozoa</taxon>
        <taxon>Arthropoda</taxon>
        <taxon>Hexapoda</taxon>
        <taxon>Insecta</taxon>
        <taxon>Pterygota</taxon>
        <taxon>Neoptera</taxon>
        <taxon>Paraneoptera</taxon>
        <taxon>Hemiptera</taxon>
        <taxon>Heteroptera</taxon>
        <taxon>Panheteroptera</taxon>
        <taxon>Cimicomorpha</taxon>
        <taxon>Cimicidae</taxon>
        <taxon>Cimex</taxon>
    </lineage>
</organism>
<proteinExistence type="predicted"/>
<keyword evidence="2" id="KW-1185">Reference proteome</keyword>
<dbReference type="PANTHER" id="PTHR37159">
    <property type="entry name" value="GH11867P"/>
    <property type="match status" value="1"/>
</dbReference>
<sequence length="382" mass="44731">MEDWLPMGFLMNEEVEEKTGEKWKCSKEEMRSFLLSNDSQRHEALDQERKLPDDKPEWYDEELLKSGQQFSQKFFMPICMSQIVGLLTLLSFKNSIKPLVYTRKSDSLYTAKERYLSTVLIVNSWYESDLWDKNSQGNKNLQKVRNYHLSVSKKINSLSDAELNNKCSLSSTIGRENIKCHLFEKVAKDLKGLGGEEIRRYNHRTVYFNQAEMSLTLFGFMGLVVACPEKFGVPDNEEGLAGFVHLWRVVGYMLGVRDENNFCKGSLADVKENCIKLIKYVFRPNMENINDEWEHMSRCAVDGLKMELGGYQFEVIFLCLLWVYDLDLTNILKNVSWVCRIKFYMYKFVIAYLYKFHLIKSAINFSLKTTLRHALKKRNKNV</sequence>